<keyword evidence="3" id="KW-0812">Transmembrane</keyword>
<dbReference type="GeneID" id="103255788"/>
<reference evidence="5" key="1">
    <citation type="submission" date="2025-08" db="UniProtKB">
        <authorList>
            <consortium name="RefSeq"/>
        </authorList>
    </citation>
    <scope>IDENTIFICATION</scope>
</reference>
<evidence type="ECO:0000256" key="1">
    <source>
        <dbReference type="RuleBase" id="RU003690"/>
    </source>
</evidence>
<keyword evidence="3" id="KW-1133">Transmembrane helix</keyword>
<evidence type="ECO:0000256" key="3">
    <source>
        <dbReference type="SAM" id="Phobius"/>
    </source>
</evidence>
<dbReference type="AlphaFoldDB" id="A0A3Q0DVN3"/>
<dbReference type="GO" id="GO:0000016">
    <property type="term" value="F:lactase activity"/>
    <property type="evidence" value="ECO:0007669"/>
    <property type="project" value="TreeGrafter"/>
</dbReference>
<feature type="transmembrane region" description="Helical" evidence="3">
    <location>
        <begin position="168"/>
        <end position="188"/>
    </location>
</feature>
<dbReference type="SUPFAM" id="SSF51445">
    <property type="entry name" value="(Trans)glycosidases"/>
    <property type="match status" value="1"/>
</dbReference>
<evidence type="ECO:0000256" key="2">
    <source>
        <dbReference type="SAM" id="MobiDB-lite"/>
    </source>
</evidence>
<dbReference type="GO" id="GO:0005975">
    <property type="term" value="P:carbohydrate metabolic process"/>
    <property type="evidence" value="ECO:0007669"/>
    <property type="project" value="InterPro"/>
</dbReference>
<evidence type="ECO:0000313" key="5">
    <source>
        <dbReference type="RefSeq" id="XP_021565803.1"/>
    </source>
</evidence>
<dbReference type="InterPro" id="IPR017853">
    <property type="entry name" value="GH"/>
</dbReference>
<protein>
    <submittedName>
        <fullName evidence="5">Lactase-phlorizin hydrolase-like</fullName>
    </submittedName>
</protein>
<dbReference type="InterPro" id="IPR001360">
    <property type="entry name" value="Glyco_hydro_1"/>
</dbReference>
<dbReference type="PRINTS" id="PR00131">
    <property type="entry name" value="GLHYDRLASE1"/>
</dbReference>
<gene>
    <name evidence="5" type="primary">LOC103255788</name>
</gene>
<sequence>MAPMTTSGSTTTPPSWPTTSTTPLPSLPLMQTENGVSQRRETDLNDTARIYYLRSYINEALKAVQDKVDLRGYTVWSAMDNFEWATGFSERFGLHFVNYTDPSLPRIPKASAKFYASVARCNGFPDPAAGPHPCLQQPEGAGPTVGPVQKEEVQFLGLILDMAAAQTALYVLFSLVLLGVCGLVFLAYKYCKRSKEGETQPSQQELSRMSSF</sequence>
<dbReference type="Proteomes" id="UP000189704">
    <property type="component" value="Unplaced"/>
</dbReference>
<organism evidence="4 5">
    <name type="scientific">Carlito syrichta</name>
    <name type="common">Philippine tarsier</name>
    <name type="synonym">Tarsius syrichta</name>
    <dbReference type="NCBI Taxonomy" id="1868482"/>
    <lineage>
        <taxon>Eukaryota</taxon>
        <taxon>Metazoa</taxon>
        <taxon>Chordata</taxon>
        <taxon>Craniata</taxon>
        <taxon>Vertebrata</taxon>
        <taxon>Euteleostomi</taxon>
        <taxon>Mammalia</taxon>
        <taxon>Eutheria</taxon>
        <taxon>Euarchontoglires</taxon>
        <taxon>Primates</taxon>
        <taxon>Haplorrhini</taxon>
        <taxon>Tarsiiformes</taxon>
        <taxon>Tarsiidae</taxon>
        <taxon>Carlito</taxon>
    </lineage>
</organism>
<dbReference type="Pfam" id="PF00232">
    <property type="entry name" value="Glyco_hydro_1"/>
    <property type="match status" value="1"/>
</dbReference>
<keyword evidence="4" id="KW-1185">Reference proteome</keyword>
<keyword evidence="3" id="KW-0472">Membrane</keyword>
<comment type="similarity">
    <text evidence="1">Belongs to the glycosyl hydrolase 1 family.</text>
</comment>
<accession>A0A3Q0DVN3</accession>
<dbReference type="Gene3D" id="3.20.20.80">
    <property type="entry name" value="Glycosidases"/>
    <property type="match status" value="1"/>
</dbReference>
<dbReference type="KEGG" id="csyr:103255788"/>
<dbReference type="RefSeq" id="XP_021565803.1">
    <property type="nucleotide sequence ID" value="XM_021710128.1"/>
</dbReference>
<dbReference type="PANTHER" id="PTHR10353">
    <property type="entry name" value="GLYCOSYL HYDROLASE"/>
    <property type="match status" value="1"/>
</dbReference>
<feature type="region of interest" description="Disordered" evidence="2">
    <location>
        <begin position="1"/>
        <end position="41"/>
    </location>
</feature>
<feature type="compositionally biased region" description="Low complexity" evidence="2">
    <location>
        <begin position="1"/>
        <end position="29"/>
    </location>
</feature>
<dbReference type="OrthoDB" id="65569at2759"/>
<evidence type="ECO:0000313" key="4">
    <source>
        <dbReference type="Proteomes" id="UP000189704"/>
    </source>
</evidence>
<name>A0A3Q0DVN3_CARSF</name>
<proteinExistence type="inferred from homology"/>
<dbReference type="PANTHER" id="PTHR10353:SF38">
    <property type="entry name" value="LACTASE_PHLORIZIN HYDROLASE"/>
    <property type="match status" value="1"/>
</dbReference>